<accession>A0A9N9PG83</accession>
<dbReference type="Proteomes" id="UP000789759">
    <property type="component" value="Unassembled WGS sequence"/>
</dbReference>
<comment type="caution">
    <text evidence="1">The sequence shown here is derived from an EMBL/GenBank/DDBJ whole genome shotgun (WGS) entry which is preliminary data.</text>
</comment>
<sequence length="204" mass="23765">MSQYLPIGNYKWEVSRKYLEDNPNEQKKYLKKILNTKADAKKGYFLKINTHFPLKTHNYLSDLPPAVENIAVSKDMLYSYTTELVDNLDSKCFSATEKLVPHLAMNNEQDEKKFINQIRKPSFKYARQLGNTLVGGTYRKASVTLNKPIIVRASVLGLSKLLMYHFWYGYVKERYGDNAQLGYKDTDLYLFQAKTEDIYKDMAE</sequence>
<organism evidence="1 2">
    <name type="scientific">Cetraspora pellucida</name>
    <dbReference type="NCBI Taxonomy" id="1433469"/>
    <lineage>
        <taxon>Eukaryota</taxon>
        <taxon>Fungi</taxon>
        <taxon>Fungi incertae sedis</taxon>
        <taxon>Mucoromycota</taxon>
        <taxon>Glomeromycotina</taxon>
        <taxon>Glomeromycetes</taxon>
        <taxon>Diversisporales</taxon>
        <taxon>Gigasporaceae</taxon>
        <taxon>Cetraspora</taxon>
    </lineage>
</organism>
<protein>
    <submittedName>
        <fullName evidence="1">24552_t:CDS:1</fullName>
    </submittedName>
</protein>
<dbReference type="PANTHER" id="PTHR31511:SF12">
    <property type="entry name" value="RHO TERMINATION FACTOR N-TERMINAL DOMAIN-CONTAINING PROTEIN"/>
    <property type="match status" value="1"/>
</dbReference>
<dbReference type="EMBL" id="CAJVQA010040896">
    <property type="protein sequence ID" value="CAG8813449.1"/>
    <property type="molecule type" value="Genomic_DNA"/>
</dbReference>
<dbReference type="AlphaFoldDB" id="A0A9N9PG83"/>
<dbReference type="OrthoDB" id="2358710at2759"/>
<proteinExistence type="predicted"/>
<dbReference type="PANTHER" id="PTHR31511">
    <property type="entry name" value="PROTEIN CBG23764"/>
    <property type="match status" value="1"/>
</dbReference>
<reference evidence="1" key="1">
    <citation type="submission" date="2021-06" db="EMBL/GenBank/DDBJ databases">
        <authorList>
            <person name="Kallberg Y."/>
            <person name="Tangrot J."/>
            <person name="Rosling A."/>
        </authorList>
    </citation>
    <scope>NUCLEOTIDE SEQUENCE</scope>
    <source>
        <strain evidence="1">FL966</strain>
    </source>
</reference>
<name>A0A9N9PG83_9GLOM</name>
<gene>
    <name evidence="1" type="ORF">CPELLU_LOCUS18913</name>
</gene>
<keyword evidence="2" id="KW-1185">Reference proteome</keyword>
<evidence type="ECO:0000313" key="2">
    <source>
        <dbReference type="Proteomes" id="UP000789759"/>
    </source>
</evidence>
<evidence type="ECO:0000313" key="1">
    <source>
        <dbReference type="EMBL" id="CAG8813449.1"/>
    </source>
</evidence>